<dbReference type="Proteomes" id="UP000799772">
    <property type="component" value="Unassembled WGS sequence"/>
</dbReference>
<name>A0A9P4ICK9_9PEZI</name>
<accession>A0A9P4ICK9</accession>
<evidence type="ECO:0000313" key="3">
    <source>
        <dbReference type="Proteomes" id="UP000799772"/>
    </source>
</evidence>
<keyword evidence="3" id="KW-1185">Reference proteome</keyword>
<dbReference type="EMBL" id="ML978129">
    <property type="protein sequence ID" value="KAF2096795.1"/>
    <property type="molecule type" value="Genomic_DNA"/>
</dbReference>
<evidence type="ECO:0000313" key="2">
    <source>
        <dbReference type="EMBL" id="KAF2096795.1"/>
    </source>
</evidence>
<proteinExistence type="predicted"/>
<feature type="compositionally biased region" description="Basic residues" evidence="1">
    <location>
        <begin position="91"/>
        <end position="111"/>
    </location>
</feature>
<sequence>MQGTAASFEGSARRSAENDEGRTAMSAQQDARECHTTTTARSVRVGCNTAEHLCCNVSSCSPYSTQSLLAACRHRSHWLCECRSSRPERSHAHKRPGAGTKGAKRPRRIRPQRPLLEDDSPFVLLPGLADRSAVRKLGLKRAMLEQGVFRGDVAISADVACASRELLN</sequence>
<gene>
    <name evidence="2" type="ORF">NA57DRAFT_58682</name>
</gene>
<organism evidence="2 3">
    <name type="scientific">Rhizodiscina lignyota</name>
    <dbReference type="NCBI Taxonomy" id="1504668"/>
    <lineage>
        <taxon>Eukaryota</taxon>
        <taxon>Fungi</taxon>
        <taxon>Dikarya</taxon>
        <taxon>Ascomycota</taxon>
        <taxon>Pezizomycotina</taxon>
        <taxon>Dothideomycetes</taxon>
        <taxon>Pleosporomycetidae</taxon>
        <taxon>Aulographales</taxon>
        <taxon>Rhizodiscinaceae</taxon>
        <taxon>Rhizodiscina</taxon>
    </lineage>
</organism>
<feature type="compositionally biased region" description="Basic and acidic residues" evidence="1">
    <location>
        <begin position="11"/>
        <end position="22"/>
    </location>
</feature>
<feature type="region of interest" description="Disordered" evidence="1">
    <location>
        <begin position="1"/>
        <end position="34"/>
    </location>
</feature>
<protein>
    <submittedName>
        <fullName evidence="2">Uncharacterized protein</fullName>
    </submittedName>
</protein>
<evidence type="ECO:0000256" key="1">
    <source>
        <dbReference type="SAM" id="MobiDB-lite"/>
    </source>
</evidence>
<dbReference type="AlphaFoldDB" id="A0A9P4ICK9"/>
<reference evidence="2" key="1">
    <citation type="journal article" date="2020" name="Stud. Mycol.">
        <title>101 Dothideomycetes genomes: a test case for predicting lifestyles and emergence of pathogens.</title>
        <authorList>
            <person name="Haridas S."/>
            <person name="Albert R."/>
            <person name="Binder M."/>
            <person name="Bloem J."/>
            <person name="Labutti K."/>
            <person name="Salamov A."/>
            <person name="Andreopoulos B."/>
            <person name="Baker S."/>
            <person name="Barry K."/>
            <person name="Bills G."/>
            <person name="Bluhm B."/>
            <person name="Cannon C."/>
            <person name="Castanera R."/>
            <person name="Culley D."/>
            <person name="Daum C."/>
            <person name="Ezra D."/>
            <person name="Gonzalez J."/>
            <person name="Henrissat B."/>
            <person name="Kuo A."/>
            <person name="Liang C."/>
            <person name="Lipzen A."/>
            <person name="Lutzoni F."/>
            <person name="Magnuson J."/>
            <person name="Mondo S."/>
            <person name="Nolan M."/>
            <person name="Ohm R."/>
            <person name="Pangilinan J."/>
            <person name="Park H.-J."/>
            <person name="Ramirez L."/>
            <person name="Alfaro M."/>
            <person name="Sun H."/>
            <person name="Tritt A."/>
            <person name="Yoshinaga Y."/>
            <person name="Zwiers L.-H."/>
            <person name="Turgeon B."/>
            <person name="Goodwin S."/>
            <person name="Spatafora J."/>
            <person name="Crous P."/>
            <person name="Grigoriev I."/>
        </authorList>
    </citation>
    <scope>NUCLEOTIDE SEQUENCE</scope>
    <source>
        <strain evidence="2">CBS 133067</strain>
    </source>
</reference>
<feature type="region of interest" description="Disordered" evidence="1">
    <location>
        <begin position="88"/>
        <end position="115"/>
    </location>
</feature>
<comment type="caution">
    <text evidence="2">The sequence shown here is derived from an EMBL/GenBank/DDBJ whole genome shotgun (WGS) entry which is preliminary data.</text>
</comment>